<accession>A0A7I7QZD4</accession>
<dbReference type="SMART" id="SM00331">
    <property type="entry name" value="PP2C_SIG"/>
    <property type="match status" value="1"/>
</dbReference>
<dbReference type="SUPFAM" id="SSF55785">
    <property type="entry name" value="PYP-like sensor domain (PAS domain)"/>
    <property type="match status" value="1"/>
</dbReference>
<dbReference type="GO" id="GO:0016791">
    <property type="term" value="F:phosphatase activity"/>
    <property type="evidence" value="ECO:0007669"/>
    <property type="project" value="TreeGrafter"/>
</dbReference>
<dbReference type="InterPro" id="IPR000014">
    <property type="entry name" value="PAS"/>
</dbReference>
<sequence>MTDADVRGGIEDHWDNAPCGHVIARPDGTIVLVNATMARWLGYGRDALRGRSILDLLTAGGRIHYETHFGPLLLVNGELNGVTVDLVAADGARLPMFLTGNVRTGDGDGPDLIRITAVDASDRRAYERELLHQRRRIEAEHGQVMAFAETLRKALLPPVLSPPDGLEAAGYYYAASAEEVGGDFYDLFPLSESTWGFFLGDVAGKGVDAAVVTGLIRYVLRSAAVSEGEPVRVLHNLNEVLGQELGLGSHRLCTLVYGNLIRRGAGFDVDLAGGGHPPPLVLAANGHTRYVDTTGGYAVGITSTPRFVSTRFHLGAGDTLMLYTDGLTEASTGRGRERFDDEGALMLFAREHAPATPDGIVRAVHRLLDELGAGVQDDAAVLAFGVPARVRLHA</sequence>
<evidence type="ECO:0000313" key="4">
    <source>
        <dbReference type="Proteomes" id="UP000467193"/>
    </source>
</evidence>
<keyword evidence="1" id="KW-0378">Hydrolase</keyword>
<protein>
    <recommendedName>
        <fullName evidence="2">PPM-type phosphatase domain-containing protein</fullName>
    </recommendedName>
</protein>
<keyword evidence="4" id="KW-1185">Reference proteome</keyword>
<reference evidence="3 4" key="1">
    <citation type="journal article" date="2019" name="Emerg. Microbes Infect.">
        <title>Comprehensive subspecies identification of 175 nontuberculous mycobacteria species based on 7547 genomic profiles.</title>
        <authorList>
            <person name="Matsumoto Y."/>
            <person name="Kinjo T."/>
            <person name="Motooka D."/>
            <person name="Nabeya D."/>
            <person name="Jung N."/>
            <person name="Uechi K."/>
            <person name="Horii T."/>
            <person name="Iida T."/>
            <person name="Fujita J."/>
            <person name="Nakamura S."/>
        </authorList>
    </citation>
    <scope>NUCLEOTIDE SEQUENCE [LARGE SCALE GENOMIC DNA]</scope>
    <source>
        <strain evidence="3 4">JCM 17899</strain>
    </source>
</reference>
<dbReference type="CDD" id="cd00130">
    <property type="entry name" value="PAS"/>
    <property type="match status" value="1"/>
</dbReference>
<dbReference type="InterPro" id="IPR013767">
    <property type="entry name" value="PAS_fold"/>
</dbReference>
<dbReference type="RefSeq" id="WP_163801144.1">
    <property type="nucleotide sequence ID" value="NZ_AP022588.1"/>
</dbReference>
<dbReference type="InterPro" id="IPR035965">
    <property type="entry name" value="PAS-like_dom_sf"/>
</dbReference>
<name>A0A7I7QZD4_9MYCO</name>
<evidence type="ECO:0000256" key="1">
    <source>
        <dbReference type="ARBA" id="ARBA00022801"/>
    </source>
</evidence>
<feature type="domain" description="PPM-type phosphatase" evidence="2">
    <location>
        <begin position="163"/>
        <end position="386"/>
    </location>
</feature>
<dbReference type="PANTHER" id="PTHR43156">
    <property type="entry name" value="STAGE II SPORULATION PROTEIN E-RELATED"/>
    <property type="match status" value="1"/>
</dbReference>
<dbReference type="InterPro" id="IPR052016">
    <property type="entry name" value="Bact_Sigma-Reg"/>
</dbReference>
<dbReference type="Gene3D" id="3.60.40.10">
    <property type="entry name" value="PPM-type phosphatase domain"/>
    <property type="match status" value="1"/>
</dbReference>
<dbReference type="InterPro" id="IPR036457">
    <property type="entry name" value="PPM-type-like_dom_sf"/>
</dbReference>
<dbReference type="Proteomes" id="UP000467193">
    <property type="component" value="Chromosome"/>
</dbReference>
<dbReference type="AlphaFoldDB" id="A0A7I7QZD4"/>
<dbReference type="Pfam" id="PF00989">
    <property type="entry name" value="PAS"/>
    <property type="match status" value="1"/>
</dbReference>
<dbReference type="Gene3D" id="3.30.450.20">
    <property type="entry name" value="PAS domain"/>
    <property type="match status" value="1"/>
</dbReference>
<dbReference type="KEGG" id="msei:MSEDJ_57940"/>
<dbReference type="Pfam" id="PF07228">
    <property type="entry name" value="SpoIIE"/>
    <property type="match status" value="1"/>
</dbReference>
<proteinExistence type="predicted"/>
<dbReference type="NCBIfam" id="TIGR00229">
    <property type="entry name" value="sensory_box"/>
    <property type="match status" value="1"/>
</dbReference>
<evidence type="ECO:0000313" key="3">
    <source>
        <dbReference type="EMBL" id="BBY31698.1"/>
    </source>
</evidence>
<dbReference type="GO" id="GO:0006355">
    <property type="term" value="P:regulation of DNA-templated transcription"/>
    <property type="evidence" value="ECO:0007669"/>
    <property type="project" value="InterPro"/>
</dbReference>
<evidence type="ECO:0000259" key="2">
    <source>
        <dbReference type="SMART" id="SM00331"/>
    </source>
</evidence>
<organism evidence="3 4">
    <name type="scientific">Mycolicibacterium sediminis</name>
    <dbReference type="NCBI Taxonomy" id="1286180"/>
    <lineage>
        <taxon>Bacteria</taxon>
        <taxon>Bacillati</taxon>
        <taxon>Actinomycetota</taxon>
        <taxon>Actinomycetes</taxon>
        <taxon>Mycobacteriales</taxon>
        <taxon>Mycobacteriaceae</taxon>
        <taxon>Mycolicibacterium</taxon>
    </lineage>
</organism>
<dbReference type="PANTHER" id="PTHR43156:SF2">
    <property type="entry name" value="STAGE II SPORULATION PROTEIN E"/>
    <property type="match status" value="1"/>
</dbReference>
<gene>
    <name evidence="3" type="ORF">MSEDJ_57940</name>
</gene>
<dbReference type="InterPro" id="IPR001932">
    <property type="entry name" value="PPM-type_phosphatase-like_dom"/>
</dbReference>
<dbReference type="EMBL" id="AP022588">
    <property type="protein sequence ID" value="BBY31698.1"/>
    <property type="molecule type" value="Genomic_DNA"/>
</dbReference>